<evidence type="ECO:0000256" key="6">
    <source>
        <dbReference type="PIRSR" id="PIRSR608901-1"/>
    </source>
</evidence>
<keyword evidence="6" id="KW-0479">Metal-binding</keyword>
<feature type="transmembrane region" description="Helical" evidence="8">
    <location>
        <begin position="76"/>
        <end position="95"/>
    </location>
</feature>
<protein>
    <submittedName>
        <fullName evidence="9">Ceramidase</fullName>
    </submittedName>
</protein>
<organism evidence="9 10">
    <name type="scientific">Roseospirillum parvum</name>
    <dbReference type="NCBI Taxonomy" id="83401"/>
    <lineage>
        <taxon>Bacteria</taxon>
        <taxon>Pseudomonadati</taxon>
        <taxon>Pseudomonadota</taxon>
        <taxon>Alphaproteobacteria</taxon>
        <taxon>Rhodospirillales</taxon>
        <taxon>Rhodospirillaceae</taxon>
        <taxon>Roseospirillum</taxon>
    </lineage>
</organism>
<dbReference type="GO" id="GO:0016020">
    <property type="term" value="C:membrane"/>
    <property type="evidence" value="ECO:0007669"/>
    <property type="project" value="UniProtKB-SubCell"/>
</dbReference>
<evidence type="ECO:0000256" key="3">
    <source>
        <dbReference type="ARBA" id="ARBA00022801"/>
    </source>
</evidence>
<comment type="subcellular location">
    <subcellularLocation>
        <location evidence="1">Membrane</location>
        <topology evidence="1">Multi-pass membrane protein</topology>
    </subcellularLocation>
</comment>
<keyword evidence="4 8" id="KW-1133">Transmembrane helix</keyword>
<reference evidence="10" key="1">
    <citation type="submission" date="2016-10" db="EMBL/GenBank/DDBJ databases">
        <authorList>
            <person name="Varghese N."/>
            <person name="Submissions S."/>
        </authorList>
    </citation>
    <scope>NUCLEOTIDE SEQUENCE [LARGE SCALE GENOMIC DNA]</scope>
    <source>
        <strain evidence="10">930I</strain>
    </source>
</reference>
<keyword evidence="2 8" id="KW-0812">Transmembrane</keyword>
<keyword evidence="10" id="KW-1185">Reference proteome</keyword>
<evidence type="ECO:0000256" key="4">
    <source>
        <dbReference type="ARBA" id="ARBA00022989"/>
    </source>
</evidence>
<keyword evidence="5 8" id="KW-0472">Membrane</keyword>
<feature type="binding site" evidence="7">
    <location>
        <position position="201"/>
    </location>
    <ligand>
        <name>Zn(2+)</name>
        <dbReference type="ChEBI" id="CHEBI:29105"/>
        <note>catalytic</note>
    </ligand>
</feature>
<dbReference type="Pfam" id="PF05875">
    <property type="entry name" value="Ceramidase"/>
    <property type="match status" value="1"/>
</dbReference>
<feature type="binding site" evidence="7">
    <location>
        <position position="197"/>
    </location>
    <ligand>
        <name>Zn(2+)</name>
        <dbReference type="ChEBI" id="CHEBI:29105"/>
        <note>catalytic</note>
    </ligand>
</feature>
<feature type="transmembrane region" description="Helical" evidence="8">
    <location>
        <begin position="167"/>
        <end position="186"/>
    </location>
</feature>
<evidence type="ECO:0000313" key="9">
    <source>
        <dbReference type="EMBL" id="SDH25260.1"/>
    </source>
</evidence>
<dbReference type="Proteomes" id="UP000217076">
    <property type="component" value="Unassembled WGS sequence"/>
</dbReference>
<gene>
    <name evidence="9" type="ORF">SAMN05421742_105130</name>
</gene>
<dbReference type="RefSeq" id="WP_092618729.1">
    <property type="nucleotide sequence ID" value="NZ_FNCV01000005.1"/>
</dbReference>
<comment type="cofactor">
    <cofactor evidence="7">
        <name>Zn(2+)</name>
        <dbReference type="ChEBI" id="CHEBI:29105"/>
    </cofactor>
</comment>
<dbReference type="OrthoDB" id="277121at2"/>
<feature type="binding site" evidence="6">
    <location>
        <position position="21"/>
    </location>
    <ligand>
        <name>Ca(2+)</name>
        <dbReference type="ChEBI" id="CHEBI:29108"/>
    </ligand>
</feature>
<keyword evidence="3" id="KW-0378">Hydrolase</keyword>
<accession>A0A1G8AY13</accession>
<evidence type="ECO:0000256" key="5">
    <source>
        <dbReference type="ARBA" id="ARBA00023136"/>
    </source>
</evidence>
<dbReference type="AlphaFoldDB" id="A0A1G8AY13"/>
<evidence type="ECO:0000256" key="8">
    <source>
        <dbReference type="SAM" id="Phobius"/>
    </source>
</evidence>
<dbReference type="GO" id="GO:0046872">
    <property type="term" value="F:metal ion binding"/>
    <property type="evidence" value="ECO:0007669"/>
    <property type="project" value="UniProtKB-KW"/>
</dbReference>
<feature type="transmembrane region" description="Helical" evidence="8">
    <location>
        <begin position="198"/>
        <end position="216"/>
    </location>
</feature>
<evidence type="ECO:0000256" key="7">
    <source>
        <dbReference type="PIRSR" id="PIRSR608901-2"/>
    </source>
</evidence>
<keyword evidence="7" id="KW-0862">Zinc</keyword>
<dbReference type="EMBL" id="FNCV01000005">
    <property type="protein sequence ID" value="SDH25260.1"/>
    <property type="molecule type" value="Genomic_DNA"/>
</dbReference>
<keyword evidence="6" id="KW-0106">Calcium</keyword>
<proteinExistence type="predicted"/>
<evidence type="ECO:0000256" key="2">
    <source>
        <dbReference type="ARBA" id="ARBA00022692"/>
    </source>
</evidence>
<sequence>MALTDSVDIYCERLDPGFWAEPVNALTNLAFLVAAGVALGRARRHDAADPVTLALIGLVALVGVGSFLFHTVATRWAGLADVIPIGLFILLYLVAALRRFVGLGWLGVGAAVIGGGAAIAGLMSLIPQPPPGQPPLLNGSLSYAPALLALLAVTATLAVKRHPAARALALAAGVFVASLTFRSIDAAVCPNLPLGTHFLWHILNGTLLFLLLNALIRHGRPTPR</sequence>
<dbReference type="InterPro" id="IPR008901">
    <property type="entry name" value="ACER"/>
</dbReference>
<feature type="transmembrane region" description="Helical" evidence="8">
    <location>
        <begin position="22"/>
        <end position="39"/>
    </location>
</feature>
<dbReference type="GO" id="GO:0006672">
    <property type="term" value="P:ceramide metabolic process"/>
    <property type="evidence" value="ECO:0007669"/>
    <property type="project" value="InterPro"/>
</dbReference>
<feature type="transmembrane region" description="Helical" evidence="8">
    <location>
        <begin position="143"/>
        <end position="160"/>
    </location>
</feature>
<evidence type="ECO:0000313" key="10">
    <source>
        <dbReference type="Proteomes" id="UP000217076"/>
    </source>
</evidence>
<name>A0A1G8AY13_9PROT</name>
<feature type="transmembrane region" description="Helical" evidence="8">
    <location>
        <begin position="102"/>
        <end position="123"/>
    </location>
</feature>
<feature type="binding site" evidence="7">
    <location>
        <position position="70"/>
    </location>
    <ligand>
        <name>Zn(2+)</name>
        <dbReference type="ChEBI" id="CHEBI:29105"/>
        <note>catalytic</note>
    </ligand>
</feature>
<feature type="transmembrane region" description="Helical" evidence="8">
    <location>
        <begin position="51"/>
        <end position="70"/>
    </location>
</feature>
<dbReference type="GO" id="GO:0016811">
    <property type="term" value="F:hydrolase activity, acting on carbon-nitrogen (but not peptide) bonds, in linear amides"/>
    <property type="evidence" value="ECO:0007669"/>
    <property type="project" value="InterPro"/>
</dbReference>
<evidence type="ECO:0000256" key="1">
    <source>
        <dbReference type="ARBA" id="ARBA00004141"/>
    </source>
</evidence>